<keyword evidence="9" id="KW-0496">Mitochondrion</keyword>
<dbReference type="SUPFAM" id="SSF52833">
    <property type="entry name" value="Thioredoxin-like"/>
    <property type="match status" value="1"/>
</dbReference>
<evidence type="ECO:0000256" key="3">
    <source>
        <dbReference type="ARBA" id="ARBA00022862"/>
    </source>
</evidence>
<keyword evidence="6" id="KW-0676">Redox-active center</keyword>
<evidence type="ECO:0000256" key="4">
    <source>
        <dbReference type="ARBA" id="ARBA00023002"/>
    </source>
</evidence>
<dbReference type="GO" id="GO:0034599">
    <property type="term" value="P:cellular response to oxidative stress"/>
    <property type="evidence" value="ECO:0007669"/>
    <property type="project" value="InterPro"/>
</dbReference>
<proteinExistence type="inferred from homology"/>
<dbReference type="InterPro" id="IPR037944">
    <property type="entry name" value="PRX5-like"/>
</dbReference>
<dbReference type="GO" id="GO:0008379">
    <property type="term" value="F:thioredoxin peroxidase activity"/>
    <property type="evidence" value="ECO:0007669"/>
    <property type="project" value="InterPro"/>
</dbReference>
<dbReference type="GO" id="GO:0045454">
    <property type="term" value="P:cell redox homeostasis"/>
    <property type="evidence" value="ECO:0007669"/>
    <property type="project" value="TreeGrafter"/>
</dbReference>
<dbReference type="EMBL" id="OVEO01000006">
    <property type="protein sequence ID" value="SPQ96676.1"/>
    <property type="molecule type" value="Genomic_DNA"/>
</dbReference>
<keyword evidence="2 6" id="KW-0575">Peroxidase</keyword>
<dbReference type="OrthoDB" id="1882547at2759"/>
<evidence type="ECO:0000313" key="9">
    <source>
        <dbReference type="EMBL" id="SPQ96676.1"/>
    </source>
</evidence>
<name>A0A0G4IGX8_PLABS</name>
<dbReference type="GO" id="GO:0005737">
    <property type="term" value="C:cytoplasm"/>
    <property type="evidence" value="ECO:0007669"/>
    <property type="project" value="TreeGrafter"/>
</dbReference>
<dbReference type="GO" id="GO:0042744">
    <property type="term" value="P:hydrogen peroxide catabolic process"/>
    <property type="evidence" value="ECO:0007669"/>
    <property type="project" value="TreeGrafter"/>
</dbReference>
<feature type="active site" description="Cysteine sulfenic acid (-SOH) intermediate" evidence="5">
    <location>
        <position position="58"/>
    </location>
</feature>
<protein>
    <recommendedName>
        <fullName evidence="7">Thioredoxin domain-containing protein</fullName>
    </recommendedName>
</protein>
<dbReference type="PANTHER" id="PTHR10430">
    <property type="entry name" value="PEROXIREDOXIN"/>
    <property type="match status" value="1"/>
</dbReference>
<gene>
    <name evidence="8" type="ORF">PBRA_000112</name>
    <name evidence="9" type="ORF">PLBR_LOCUS3891</name>
</gene>
<feature type="domain" description="Thioredoxin" evidence="7">
    <location>
        <begin position="4"/>
        <end position="172"/>
    </location>
</feature>
<evidence type="ECO:0000313" key="8">
    <source>
        <dbReference type="EMBL" id="CEO94327.1"/>
    </source>
</evidence>
<evidence type="ECO:0000256" key="1">
    <source>
        <dbReference type="ARBA" id="ARBA00010505"/>
    </source>
</evidence>
<reference evidence="8 10" key="1">
    <citation type="submission" date="2015-02" db="EMBL/GenBank/DDBJ databases">
        <authorList>
            <person name="Chooi Y.-H."/>
        </authorList>
    </citation>
    <scope>NUCLEOTIDE SEQUENCE [LARGE SCALE GENOMIC DNA]</scope>
    <source>
        <strain evidence="8">E3</strain>
    </source>
</reference>
<sequence>MGVIKVGDKVPFDVTFQELAFEDGKSPRGKAKDVSSKSVFDGKKVILFAIPGAWTSTCTDQHLPSFAAKADQLKAKGIDIVCTSTNDAYVLGAWGRIIAGADVVPSKIRMLADGNSEWAKAIGLSQDLTKVGFGPNRTQRYAMLVDNGVVKHLGVGDMDQSGCDAILPKIVGQAMM</sequence>
<dbReference type="InterPro" id="IPR036249">
    <property type="entry name" value="Thioredoxin-like_sf"/>
</dbReference>
<keyword evidence="3 6" id="KW-0049">Antioxidant</keyword>
<dbReference type="Proteomes" id="UP000290189">
    <property type="component" value="Unassembled WGS sequence"/>
</dbReference>
<evidence type="ECO:0000256" key="2">
    <source>
        <dbReference type="ARBA" id="ARBA00022559"/>
    </source>
</evidence>
<evidence type="ECO:0000256" key="5">
    <source>
        <dbReference type="PIRSR" id="PIRSR637944-1"/>
    </source>
</evidence>
<dbReference type="AlphaFoldDB" id="A0A0G4IGX8"/>
<comment type="similarity">
    <text evidence="1 6">Belongs to the peroxiredoxin family. Prx5 subfamily.</text>
</comment>
<keyword evidence="4 6" id="KW-0560">Oxidoreductase</keyword>
<evidence type="ECO:0000259" key="7">
    <source>
        <dbReference type="PROSITE" id="PS51352"/>
    </source>
</evidence>
<reference evidence="9 11" key="2">
    <citation type="submission" date="2018-03" db="EMBL/GenBank/DDBJ databases">
        <authorList>
            <person name="Fogelqvist J."/>
        </authorList>
    </citation>
    <scope>NUCLEOTIDE SEQUENCE [LARGE SCALE GENOMIC DNA]</scope>
</reference>
<dbReference type="OMA" id="SAWGKQH"/>
<evidence type="ECO:0000256" key="6">
    <source>
        <dbReference type="RuleBase" id="RU366011"/>
    </source>
</evidence>
<dbReference type="InterPro" id="IPR013766">
    <property type="entry name" value="Thioredoxin_domain"/>
</dbReference>
<dbReference type="PROSITE" id="PS51352">
    <property type="entry name" value="THIOREDOXIN_2"/>
    <property type="match status" value="1"/>
</dbReference>
<dbReference type="CDD" id="cd03013">
    <property type="entry name" value="PRX5_like"/>
    <property type="match status" value="1"/>
</dbReference>
<dbReference type="PANTHER" id="PTHR10430:SF16">
    <property type="entry name" value="PEROXIREDOXIN-5, MITOCHONDRIAL"/>
    <property type="match status" value="1"/>
</dbReference>
<organism evidence="8 10">
    <name type="scientific">Plasmodiophora brassicae</name>
    <name type="common">Clubroot disease agent</name>
    <dbReference type="NCBI Taxonomy" id="37360"/>
    <lineage>
        <taxon>Eukaryota</taxon>
        <taxon>Sar</taxon>
        <taxon>Rhizaria</taxon>
        <taxon>Endomyxa</taxon>
        <taxon>Phytomyxea</taxon>
        <taxon>Plasmodiophorida</taxon>
        <taxon>Plasmodiophoridae</taxon>
        <taxon>Plasmodiophora</taxon>
    </lineage>
</organism>
<evidence type="ECO:0000313" key="11">
    <source>
        <dbReference type="Proteomes" id="UP000290189"/>
    </source>
</evidence>
<keyword evidence="10" id="KW-1185">Reference proteome</keyword>
<dbReference type="Proteomes" id="UP000039324">
    <property type="component" value="Unassembled WGS sequence"/>
</dbReference>
<comment type="function">
    <text evidence="6">Thiol-specific peroxidase that catalyzes the reduction of hydrogen peroxide and organic hydroperoxides to water and alcohols, respectively. Plays a role in cell protection against oxidative stress by detoxifying peroxides.</text>
</comment>
<dbReference type="STRING" id="37360.A0A0G4IGX8"/>
<evidence type="ECO:0000313" key="10">
    <source>
        <dbReference type="Proteomes" id="UP000039324"/>
    </source>
</evidence>
<accession>A0A0G4IGX8</accession>
<geneLocation type="mitochondrion" evidence="9"/>
<dbReference type="InterPro" id="IPR013740">
    <property type="entry name" value="Redoxin"/>
</dbReference>
<dbReference type="EMBL" id="CDSF01000001">
    <property type="protein sequence ID" value="CEO94327.1"/>
    <property type="molecule type" value="Genomic_DNA"/>
</dbReference>
<dbReference type="Gene3D" id="3.40.30.10">
    <property type="entry name" value="Glutaredoxin"/>
    <property type="match status" value="1"/>
</dbReference>
<dbReference type="Pfam" id="PF08534">
    <property type="entry name" value="Redoxin"/>
    <property type="match status" value="1"/>
</dbReference>